<dbReference type="CDD" id="cd12446">
    <property type="entry name" value="RRM_RBM25"/>
    <property type="match status" value="1"/>
</dbReference>
<evidence type="ECO:0000259" key="5">
    <source>
        <dbReference type="PROSITE" id="PS51025"/>
    </source>
</evidence>
<dbReference type="Gene3D" id="3.30.70.330">
    <property type="match status" value="1"/>
</dbReference>
<dbReference type="Proteomes" id="UP000887575">
    <property type="component" value="Unassembled WGS sequence"/>
</dbReference>
<evidence type="ECO:0000256" key="2">
    <source>
        <dbReference type="PROSITE-ProRule" id="PRU00176"/>
    </source>
</evidence>
<dbReference type="PANTHER" id="PTHR18806">
    <property type="entry name" value="RBM25 PROTEIN"/>
    <property type="match status" value="1"/>
</dbReference>
<feature type="region of interest" description="Disordered" evidence="3">
    <location>
        <begin position="356"/>
        <end position="387"/>
    </location>
</feature>
<feature type="domain" description="PWI" evidence="5">
    <location>
        <begin position="586"/>
        <end position="685"/>
    </location>
</feature>
<dbReference type="PANTHER" id="PTHR18806:SF4">
    <property type="entry name" value="RNA-BINDING PROTEIN 25"/>
    <property type="match status" value="1"/>
</dbReference>
<keyword evidence="1" id="KW-0507">mRNA processing</keyword>
<dbReference type="SMART" id="SM00311">
    <property type="entry name" value="PWI"/>
    <property type="match status" value="1"/>
</dbReference>
<dbReference type="InterPro" id="IPR035979">
    <property type="entry name" value="RBD_domain_sf"/>
</dbReference>
<dbReference type="GO" id="GO:0000381">
    <property type="term" value="P:regulation of alternative mRNA splicing, via spliceosome"/>
    <property type="evidence" value="ECO:0007669"/>
    <property type="project" value="TreeGrafter"/>
</dbReference>
<feature type="compositionally biased region" description="Basic and acidic residues" evidence="3">
    <location>
        <begin position="363"/>
        <end position="387"/>
    </location>
</feature>
<dbReference type="GO" id="GO:0006397">
    <property type="term" value="P:mRNA processing"/>
    <property type="evidence" value="ECO:0007669"/>
    <property type="project" value="UniProtKB-KW"/>
</dbReference>
<evidence type="ECO:0000256" key="1">
    <source>
        <dbReference type="ARBA" id="ARBA00022664"/>
    </source>
</evidence>
<feature type="region of interest" description="Disordered" evidence="3">
    <location>
        <begin position="399"/>
        <end position="547"/>
    </location>
</feature>
<feature type="compositionally biased region" description="Basic and acidic residues" evidence="3">
    <location>
        <begin position="412"/>
        <end position="425"/>
    </location>
</feature>
<dbReference type="Pfam" id="PF01480">
    <property type="entry name" value="PWI"/>
    <property type="match status" value="1"/>
</dbReference>
<feature type="compositionally biased region" description="Polar residues" evidence="3">
    <location>
        <begin position="471"/>
        <end position="480"/>
    </location>
</feature>
<feature type="compositionally biased region" description="Basic residues" evidence="3">
    <location>
        <begin position="206"/>
        <end position="237"/>
    </location>
</feature>
<dbReference type="GO" id="GO:0003729">
    <property type="term" value="F:mRNA binding"/>
    <property type="evidence" value="ECO:0007669"/>
    <property type="project" value="TreeGrafter"/>
</dbReference>
<dbReference type="InterPro" id="IPR012677">
    <property type="entry name" value="Nucleotide-bd_a/b_plait_sf"/>
</dbReference>
<dbReference type="Gene3D" id="1.20.1390.10">
    <property type="entry name" value="PWI domain"/>
    <property type="match status" value="1"/>
</dbReference>
<evidence type="ECO:0000313" key="7">
    <source>
        <dbReference type="WBParaSite" id="MBELARI_LOCUS12973"/>
    </source>
</evidence>
<dbReference type="SUPFAM" id="SSF101233">
    <property type="entry name" value="PWI domain"/>
    <property type="match status" value="1"/>
</dbReference>
<dbReference type="InterPro" id="IPR034268">
    <property type="entry name" value="RBM25_RRM"/>
</dbReference>
<dbReference type="PROSITE" id="PS51025">
    <property type="entry name" value="PWI"/>
    <property type="match status" value="1"/>
</dbReference>
<feature type="region of interest" description="Disordered" evidence="3">
    <location>
        <begin position="180"/>
        <end position="334"/>
    </location>
</feature>
<feature type="domain" description="RRM" evidence="4">
    <location>
        <begin position="41"/>
        <end position="118"/>
    </location>
</feature>
<reference evidence="7" key="1">
    <citation type="submission" date="2024-02" db="UniProtKB">
        <authorList>
            <consortium name="WormBaseParasite"/>
        </authorList>
    </citation>
    <scope>IDENTIFICATION</scope>
</reference>
<organism evidence="6 7">
    <name type="scientific">Mesorhabditis belari</name>
    <dbReference type="NCBI Taxonomy" id="2138241"/>
    <lineage>
        <taxon>Eukaryota</taxon>
        <taxon>Metazoa</taxon>
        <taxon>Ecdysozoa</taxon>
        <taxon>Nematoda</taxon>
        <taxon>Chromadorea</taxon>
        <taxon>Rhabditida</taxon>
        <taxon>Rhabditina</taxon>
        <taxon>Rhabditomorpha</taxon>
        <taxon>Rhabditoidea</taxon>
        <taxon>Rhabditidae</taxon>
        <taxon>Mesorhabditinae</taxon>
        <taxon>Mesorhabditis</taxon>
    </lineage>
</organism>
<feature type="compositionally biased region" description="Low complexity" evidence="3">
    <location>
        <begin position="238"/>
        <end position="260"/>
    </location>
</feature>
<keyword evidence="6" id="KW-1185">Reference proteome</keyword>
<dbReference type="Pfam" id="PF00076">
    <property type="entry name" value="RRM_1"/>
    <property type="match status" value="1"/>
</dbReference>
<feature type="compositionally biased region" description="Polar residues" evidence="3">
    <location>
        <begin position="501"/>
        <end position="516"/>
    </location>
</feature>
<sequence length="685" mass="79288">MAFNTGYMPRTGMIGFSPTIYFNPLLGRGQNLTGAQRPPQTSLFVGNISDKCTNEFIQQILEECGKVSNWKRIKGSNGKFQAFGFCDFDEPDGTLRALRVLHDFQIGDKKLNLRADDKVRSKLVEEWNKKQILSGKPPFSSTLGLKELPHDEEALKIDEEVRLKVLNMIEKDHPELLIVEDGELSDKEKDKKSKDDRRKNDDRKDRARRHSRSRSVSRSRSPRRRRSRTPRNKKRRQSSSSDSDSRSRSGSRSSRSSSRSTNYDKKRRSRSRSADTQDSEDAREKKQLKKQLKEKEMAYVNRLKKWEVRERRMARSYEKEESKEQQRRRDVQKEAKKLRHFLEDYDDEKDDVKYYKSSSLFQRRRDYEKEKEQDALDRKKEIQEIEDLKKQIIAEGKEAMDAEEEAKKRHRIQEEAALRKLREDSGSPNPHKPAGNKEGESSEESESGSSGSESEGEDGDKKVKIEPEGGWTSTPNNDTGTPKEDTKDNSSKWKTAITIPSGATATVPSSSNNGRASPNGKPSPRPDLSQRLNGVFGMDDEEEEEPVRKKLKPFEITNEDRMQVLTPEERKKKAKELIDKIPTAKDALFAFNIDWAFVDAKLIETRVRPWVTSKIQHYIGEDERSLVEFVCEKIQAHVQPDRLLQDMRLILDDEAETFVVKMWRLIIYESESRRMGLGPIEKKQL</sequence>
<feature type="compositionally biased region" description="Basic and acidic residues" evidence="3">
    <location>
        <begin position="184"/>
        <end position="205"/>
    </location>
</feature>
<dbReference type="InterPro" id="IPR052768">
    <property type="entry name" value="RBM25"/>
</dbReference>
<dbReference type="GO" id="GO:0005681">
    <property type="term" value="C:spliceosomal complex"/>
    <property type="evidence" value="ECO:0007669"/>
    <property type="project" value="TreeGrafter"/>
</dbReference>
<protein>
    <submittedName>
        <fullName evidence="7">RNA-binding protein 25</fullName>
    </submittedName>
</protein>
<dbReference type="PROSITE" id="PS50102">
    <property type="entry name" value="RRM"/>
    <property type="match status" value="1"/>
</dbReference>
<evidence type="ECO:0000313" key="6">
    <source>
        <dbReference type="Proteomes" id="UP000887575"/>
    </source>
</evidence>
<feature type="compositionally biased region" description="Basic and acidic residues" evidence="3">
    <location>
        <begin position="304"/>
        <end position="334"/>
    </location>
</feature>
<keyword evidence="2" id="KW-0694">RNA-binding</keyword>
<dbReference type="InterPro" id="IPR002483">
    <property type="entry name" value="PWI_dom"/>
</dbReference>
<feature type="compositionally biased region" description="Basic and acidic residues" evidence="3">
    <location>
        <begin position="272"/>
        <end position="297"/>
    </location>
</feature>
<proteinExistence type="predicted"/>
<evidence type="ECO:0000256" key="3">
    <source>
        <dbReference type="SAM" id="MobiDB-lite"/>
    </source>
</evidence>
<dbReference type="InterPro" id="IPR036483">
    <property type="entry name" value="PWI_dom_sf"/>
</dbReference>
<dbReference type="InterPro" id="IPR000504">
    <property type="entry name" value="RRM_dom"/>
</dbReference>
<dbReference type="SMART" id="SM00360">
    <property type="entry name" value="RRM"/>
    <property type="match status" value="1"/>
</dbReference>
<evidence type="ECO:0000259" key="4">
    <source>
        <dbReference type="PROSITE" id="PS50102"/>
    </source>
</evidence>
<name>A0AAF3EG63_9BILA</name>
<dbReference type="SUPFAM" id="SSF54928">
    <property type="entry name" value="RNA-binding domain, RBD"/>
    <property type="match status" value="1"/>
</dbReference>
<dbReference type="WBParaSite" id="MBELARI_LOCUS12973">
    <property type="protein sequence ID" value="MBELARI_LOCUS12973"/>
    <property type="gene ID" value="MBELARI_LOCUS12973"/>
</dbReference>
<dbReference type="AlphaFoldDB" id="A0AAF3EG63"/>
<accession>A0AAF3EG63</accession>
<feature type="compositionally biased region" description="Basic and acidic residues" evidence="3">
    <location>
        <begin position="481"/>
        <end position="491"/>
    </location>
</feature>